<protein>
    <submittedName>
        <fullName evidence="3">Uncharacterized protein</fullName>
    </submittedName>
</protein>
<feature type="signal peptide" evidence="2">
    <location>
        <begin position="1"/>
        <end position="22"/>
    </location>
</feature>
<dbReference type="AlphaFoldDB" id="A0AAD0L984"/>
<gene>
    <name evidence="3" type="ORF">C1S65_12875</name>
</gene>
<evidence type="ECO:0000313" key="3">
    <source>
        <dbReference type="EMBL" id="AXA24970.1"/>
    </source>
</evidence>
<sequence>MAHMRPLFFFLAFGLASSASFAATDTNHSDHKAPATQGETAGDGSSVNSPGGSKGNDSSDTGSNADAADGSTGGSSSTGEATGSGAGATGGNAEDQDSR</sequence>
<reference evidence="3 4" key="1">
    <citation type="submission" date="2018-06" db="EMBL/GenBank/DDBJ databases">
        <title>The genome of Pseudomonas putida NX-1, a lignin degrader.</title>
        <authorList>
            <person name="Xu Z."/>
        </authorList>
    </citation>
    <scope>NUCLEOTIDE SEQUENCE [LARGE SCALE GENOMIC DNA]</scope>
    <source>
        <strain evidence="3 4">NX-1</strain>
    </source>
</reference>
<dbReference type="EMBL" id="CP030750">
    <property type="protein sequence ID" value="AXA24970.1"/>
    <property type="molecule type" value="Genomic_DNA"/>
</dbReference>
<feature type="compositionally biased region" description="Low complexity" evidence="1">
    <location>
        <begin position="62"/>
        <end position="81"/>
    </location>
</feature>
<feature type="compositionally biased region" description="Polar residues" evidence="1">
    <location>
        <begin position="37"/>
        <end position="61"/>
    </location>
</feature>
<name>A0AAD0L984_PSEPU</name>
<evidence type="ECO:0000256" key="2">
    <source>
        <dbReference type="SAM" id="SignalP"/>
    </source>
</evidence>
<dbReference type="Proteomes" id="UP000251617">
    <property type="component" value="Chromosome"/>
</dbReference>
<keyword evidence="2" id="KW-0732">Signal</keyword>
<feature type="chain" id="PRO_5042057068" evidence="2">
    <location>
        <begin position="23"/>
        <end position="99"/>
    </location>
</feature>
<accession>A0AAD0L984</accession>
<evidence type="ECO:0000313" key="4">
    <source>
        <dbReference type="Proteomes" id="UP000251617"/>
    </source>
</evidence>
<proteinExistence type="predicted"/>
<organism evidence="3 4">
    <name type="scientific">Pseudomonas putida</name>
    <name type="common">Arthrobacter siderocapsulatus</name>
    <dbReference type="NCBI Taxonomy" id="303"/>
    <lineage>
        <taxon>Bacteria</taxon>
        <taxon>Pseudomonadati</taxon>
        <taxon>Pseudomonadota</taxon>
        <taxon>Gammaproteobacteria</taxon>
        <taxon>Pseudomonadales</taxon>
        <taxon>Pseudomonadaceae</taxon>
        <taxon>Pseudomonas</taxon>
    </lineage>
</organism>
<dbReference type="RefSeq" id="WP_112898242.1">
    <property type="nucleotide sequence ID" value="NZ_CP030750.1"/>
</dbReference>
<evidence type="ECO:0000256" key="1">
    <source>
        <dbReference type="SAM" id="MobiDB-lite"/>
    </source>
</evidence>
<feature type="region of interest" description="Disordered" evidence="1">
    <location>
        <begin position="24"/>
        <end position="99"/>
    </location>
</feature>